<dbReference type="AlphaFoldDB" id="A0A176WLX3"/>
<dbReference type="Proteomes" id="UP000077202">
    <property type="component" value="Unassembled WGS sequence"/>
</dbReference>
<feature type="compositionally biased region" description="Polar residues" evidence="1">
    <location>
        <begin position="289"/>
        <end position="301"/>
    </location>
</feature>
<reference evidence="2" key="2">
    <citation type="journal article" date="2019" name="Curr. Biol.">
        <title>Chromatin organization in early land plants reveals an ancestral association between H3K27me3, transposons, and constitutive heterochromatin.</title>
        <authorList>
            <person name="Montgomery S.A."/>
            <person name="Tanizawa Y."/>
            <person name="Galik B."/>
            <person name="Wang N."/>
            <person name="Ito T."/>
            <person name="Mochizuki T."/>
            <person name="Akimcheva S."/>
            <person name="Bowman J."/>
            <person name="Cognat V."/>
            <person name="Drouard L."/>
            <person name="Ekker H."/>
            <person name="Houng S."/>
            <person name="Kohchi T."/>
            <person name="Lin S."/>
            <person name="Liu L.D."/>
            <person name="Nakamura Y."/>
            <person name="Valeeva L.R."/>
            <person name="Shakirov E.V."/>
            <person name="Shippen D.E."/>
            <person name="Wei W."/>
            <person name="Yagura M."/>
            <person name="Yamaoka S."/>
            <person name="Yamato K.T."/>
            <person name="Liu C."/>
            <person name="Berger F."/>
        </authorList>
    </citation>
    <scope>NUCLEOTIDE SEQUENCE [LARGE SCALE GENOMIC DNA]</scope>
    <source>
        <strain evidence="2">Tak-1</strain>
    </source>
</reference>
<proteinExistence type="predicted"/>
<protein>
    <recommendedName>
        <fullName evidence="6">Low-temperature-induced 65 kDa protein</fullName>
    </recommendedName>
</protein>
<feature type="compositionally biased region" description="Basic and acidic residues" evidence="1">
    <location>
        <begin position="43"/>
        <end position="62"/>
    </location>
</feature>
<evidence type="ECO:0000313" key="3">
    <source>
        <dbReference type="EMBL" id="OAE33854.1"/>
    </source>
</evidence>
<feature type="compositionally biased region" description="Low complexity" evidence="1">
    <location>
        <begin position="194"/>
        <end position="218"/>
    </location>
</feature>
<reference evidence="3 4" key="1">
    <citation type="submission" date="2016-03" db="EMBL/GenBank/DDBJ databases">
        <title>Mechanisms controlling the formation of the plant cell surface in tip-growing cells are functionally conserved among land plants.</title>
        <authorList>
            <person name="Honkanen S."/>
            <person name="Jones V.A."/>
            <person name="Morieri G."/>
            <person name="Champion C."/>
            <person name="Hetherington A.J."/>
            <person name="Kelly S."/>
            <person name="Saint-Marcoux D."/>
            <person name="Proust H."/>
            <person name="Prescott H."/>
            <person name="Dolan L."/>
        </authorList>
    </citation>
    <scope>NUCLEOTIDE SEQUENCE [LARGE SCALE GENOMIC DNA]</scope>
    <source>
        <strain evidence="4">cv. Tak-1 and cv. Tak-2</strain>
        <tissue evidence="3">Whole gametophyte</tissue>
    </source>
</reference>
<dbReference type="EMBL" id="AP019870">
    <property type="protein sequence ID" value="BBN12553.1"/>
    <property type="molecule type" value="Genomic_DNA"/>
</dbReference>
<feature type="compositionally biased region" description="Basic and acidic residues" evidence="1">
    <location>
        <begin position="87"/>
        <end position="106"/>
    </location>
</feature>
<organism evidence="3 4">
    <name type="scientific">Marchantia polymorpha subsp. ruderalis</name>
    <dbReference type="NCBI Taxonomy" id="1480154"/>
    <lineage>
        <taxon>Eukaryota</taxon>
        <taxon>Viridiplantae</taxon>
        <taxon>Streptophyta</taxon>
        <taxon>Embryophyta</taxon>
        <taxon>Marchantiophyta</taxon>
        <taxon>Marchantiopsida</taxon>
        <taxon>Marchantiidae</taxon>
        <taxon>Marchantiales</taxon>
        <taxon>Marchantiaceae</taxon>
        <taxon>Marchantia</taxon>
    </lineage>
</organism>
<gene>
    <name evidence="3" type="ORF">AXG93_1921s1000</name>
    <name evidence="2" type="ORF">Mp_5g21050</name>
</gene>
<evidence type="ECO:0000313" key="4">
    <source>
        <dbReference type="Proteomes" id="UP000077202"/>
    </source>
</evidence>
<feature type="region of interest" description="Disordered" evidence="1">
    <location>
        <begin position="1"/>
        <end position="70"/>
    </location>
</feature>
<reference evidence="5" key="3">
    <citation type="journal article" date="2020" name="Curr. Biol.">
        <title>Chromatin organization in early land plants reveals an ancestral association between H3K27me3, transposons, and constitutive heterochromatin.</title>
        <authorList>
            <person name="Montgomery S.A."/>
            <person name="Tanizawa Y."/>
            <person name="Galik B."/>
            <person name="Wang N."/>
            <person name="Ito T."/>
            <person name="Mochizuki T."/>
            <person name="Akimcheva S."/>
            <person name="Bowman J.L."/>
            <person name="Cognat V."/>
            <person name="Marechal-Drouard L."/>
            <person name="Ekker H."/>
            <person name="Hong S.F."/>
            <person name="Kohchi T."/>
            <person name="Lin S.S."/>
            <person name="Liu L.D."/>
            <person name="Nakamura Y."/>
            <person name="Valeeva L.R."/>
            <person name="Shakirov E.V."/>
            <person name="Shippen D.E."/>
            <person name="Wei W.L."/>
            <person name="Yagura M."/>
            <person name="Yamaoka S."/>
            <person name="Yamato K.T."/>
            <person name="Liu C."/>
            <person name="Berger F."/>
        </authorList>
    </citation>
    <scope>NUCLEOTIDE SEQUENCE [LARGE SCALE GENOMIC DNA]</scope>
    <source>
        <strain evidence="5">Tak-1</strain>
    </source>
</reference>
<keyword evidence="4" id="KW-1185">Reference proteome</keyword>
<feature type="compositionally biased region" description="Basic and acidic residues" evidence="1">
    <location>
        <begin position="121"/>
        <end position="168"/>
    </location>
</feature>
<dbReference type="EMBL" id="LVLJ01000490">
    <property type="protein sequence ID" value="OAE33854.1"/>
    <property type="molecule type" value="Genomic_DNA"/>
</dbReference>
<dbReference type="Proteomes" id="UP001162541">
    <property type="component" value="Chromosome 5"/>
</dbReference>
<accession>A0A176WLX3</accession>
<evidence type="ECO:0000256" key="1">
    <source>
        <dbReference type="SAM" id="MobiDB-lite"/>
    </source>
</evidence>
<evidence type="ECO:0000313" key="5">
    <source>
        <dbReference type="Proteomes" id="UP001162541"/>
    </source>
</evidence>
<evidence type="ECO:0000313" key="2">
    <source>
        <dbReference type="EMBL" id="BBN12553.1"/>
    </source>
</evidence>
<feature type="compositionally biased region" description="Basic and acidic residues" evidence="1">
    <location>
        <begin position="231"/>
        <end position="247"/>
    </location>
</feature>
<evidence type="ECO:0008006" key="6">
    <source>
        <dbReference type="Google" id="ProtNLM"/>
    </source>
</evidence>
<sequence>MSGSRSAGRSMDTKDDENEYDKPIVHVESIERGWKVGTSDISHAGKKEKEKESKSHVHEGDTIRTTVTVEDDSPSLYQKLRGKLAAAEEHFRPKDAIHTKKADPHPEVNLSTVQPSNKPHVASEMRKEMWGDKHHNNASKDEVEGKNSKSEVKSKDTKDKTSGPRSIEKYASAKAFFDSETTEDRKVQAGDELGTGYEEGSEEGGFSPSSGTTSGSGSLPKQSESVFKPVKPKDDSEVTLEGLRESKLNQNSSAEDVKAPGVFTRAKEEVEALSDQVSEGLGLKEKRSTSGGETNTGQSGFFSRIAEKIGYGDNHGRSQSH</sequence>
<feature type="region of interest" description="Disordered" evidence="1">
    <location>
        <begin position="87"/>
        <end position="321"/>
    </location>
</feature>
<feature type="compositionally biased region" description="Basic and acidic residues" evidence="1">
    <location>
        <begin position="20"/>
        <end position="34"/>
    </location>
</feature>
<name>A0A176WLX3_MARPO</name>